<keyword evidence="3" id="KW-1185">Reference proteome</keyword>
<dbReference type="Proteomes" id="UP000813444">
    <property type="component" value="Unassembled WGS sequence"/>
</dbReference>
<dbReference type="EMBL" id="JAGPNK010000003">
    <property type="protein sequence ID" value="KAH7324721.1"/>
    <property type="molecule type" value="Genomic_DNA"/>
</dbReference>
<name>A0A8K0WTY5_9HYPO</name>
<dbReference type="OrthoDB" id="3438962at2759"/>
<dbReference type="AlphaFoldDB" id="A0A8K0WTY5"/>
<protein>
    <submittedName>
        <fullName evidence="2">Uncharacterized protein</fullName>
    </submittedName>
</protein>
<organism evidence="2 3">
    <name type="scientific">Stachybotrys elegans</name>
    <dbReference type="NCBI Taxonomy" id="80388"/>
    <lineage>
        <taxon>Eukaryota</taxon>
        <taxon>Fungi</taxon>
        <taxon>Dikarya</taxon>
        <taxon>Ascomycota</taxon>
        <taxon>Pezizomycotina</taxon>
        <taxon>Sordariomycetes</taxon>
        <taxon>Hypocreomycetidae</taxon>
        <taxon>Hypocreales</taxon>
        <taxon>Stachybotryaceae</taxon>
        <taxon>Stachybotrys</taxon>
    </lineage>
</organism>
<sequence length="89" mass="9800">MVKQNENVDAEQVATFAEGKVADAVRRKPGAQKIEGQTPQLDTYTNDLERKKEDQAAAREEIKEQRKAGVNIDGFLGEGRLDNEGLGDV</sequence>
<evidence type="ECO:0000256" key="1">
    <source>
        <dbReference type="SAM" id="Coils"/>
    </source>
</evidence>
<keyword evidence="1" id="KW-0175">Coiled coil</keyword>
<accession>A0A8K0WTY5</accession>
<evidence type="ECO:0000313" key="2">
    <source>
        <dbReference type="EMBL" id="KAH7324721.1"/>
    </source>
</evidence>
<feature type="coiled-coil region" evidence="1">
    <location>
        <begin position="41"/>
        <end position="68"/>
    </location>
</feature>
<comment type="caution">
    <text evidence="2">The sequence shown here is derived from an EMBL/GenBank/DDBJ whole genome shotgun (WGS) entry which is preliminary data.</text>
</comment>
<gene>
    <name evidence="2" type="ORF">B0I35DRAFT_424854</name>
</gene>
<proteinExistence type="predicted"/>
<reference evidence="2" key="1">
    <citation type="journal article" date="2021" name="Nat. Commun.">
        <title>Genetic determinants of endophytism in the Arabidopsis root mycobiome.</title>
        <authorList>
            <person name="Mesny F."/>
            <person name="Miyauchi S."/>
            <person name="Thiergart T."/>
            <person name="Pickel B."/>
            <person name="Atanasova L."/>
            <person name="Karlsson M."/>
            <person name="Huettel B."/>
            <person name="Barry K.W."/>
            <person name="Haridas S."/>
            <person name="Chen C."/>
            <person name="Bauer D."/>
            <person name="Andreopoulos W."/>
            <person name="Pangilinan J."/>
            <person name="LaButti K."/>
            <person name="Riley R."/>
            <person name="Lipzen A."/>
            <person name="Clum A."/>
            <person name="Drula E."/>
            <person name="Henrissat B."/>
            <person name="Kohler A."/>
            <person name="Grigoriev I.V."/>
            <person name="Martin F.M."/>
            <person name="Hacquard S."/>
        </authorList>
    </citation>
    <scope>NUCLEOTIDE SEQUENCE</scope>
    <source>
        <strain evidence="2">MPI-CAGE-CH-0235</strain>
    </source>
</reference>
<evidence type="ECO:0000313" key="3">
    <source>
        <dbReference type="Proteomes" id="UP000813444"/>
    </source>
</evidence>